<keyword evidence="3" id="KW-1185">Reference proteome</keyword>
<dbReference type="AlphaFoldDB" id="A0A9Q1GH21"/>
<dbReference type="Proteomes" id="UP001153076">
    <property type="component" value="Unassembled WGS sequence"/>
</dbReference>
<reference evidence="2" key="1">
    <citation type="submission" date="2022-04" db="EMBL/GenBank/DDBJ databases">
        <title>Carnegiea gigantea Genome sequencing and assembly v2.</title>
        <authorList>
            <person name="Copetti D."/>
            <person name="Sanderson M.J."/>
            <person name="Burquez A."/>
            <person name="Wojciechowski M.F."/>
        </authorList>
    </citation>
    <scope>NUCLEOTIDE SEQUENCE</scope>
    <source>
        <strain evidence="2">SGP5-SGP5p</strain>
        <tissue evidence="2">Aerial part</tissue>
    </source>
</reference>
<sequence length="337" mass="38681">MLLNEVKRLGVLYGRTLCVMESALTKLRWSTFESWVWLNRDRIFEARFRDKAEHEEESSDVERVISPSDGDEQGEAGQEEAAAPSDDDKEMADFKRESFRWHWRRATRPPRPLPTDYRDLCPRFSLSKAERAALDFELSKMVQAIFYAMLLNDAIELGIVSGFLASDLRSSLEGLRWTSFEAWLSRTSRDLREAQLRQRNMPSEACGTEQAAEYVQDTFRWTLRESSAPGPKPLLMDYHGLCPRFDLRVAARYAHNSNILEMVQAIFYAMVVDDAAELGLSRRLTMDCMMWAMRKLDWNPVESLFGDIDRRLRKAQASQPANPLADPAPSAALLKEG</sequence>
<gene>
    <name evidence="2" type="ORF">Cgig2_028072</name>
</gene>
<feature type="compositionally biased region" description="Low complexity" evidence="1">
    <location>
        <begin position="320"/>
        <end position="337"/>
    </location>
</feature>
<evidence type="ECO:0000313" key="2">
    <source>
        <dbReference type="EMBL" id="KAJ8420400.1"/>
    </source>
</evidence>
<evidence type="ECO:0000313" key="3">
    <source>
        <dbReference type="Proteomes" id="UP001153076"/>
    </source>
</evidence>
<proteinExistence type="predicted"/>
<comment type="caution">
    <text evidence="2">The sequence shown here is derived from an EMBL/GenBank/DDBJ whole genome shotgun (WGS) entry which is preliminary data.</text>
</comment>
<feature type="region of interest" description="Disordered" evidence="1">
    <location>
        <begin position="316"/>
        <end position="337"/>
    </location>
</feature>
<feature type="region of interest" description="Disordered" evidence="1">
    <location>
        <begin position="55"/>
        <end position="91"/>
    </location>
</feature>
<feature type="compositionally biased region" description="Acidic residues" evidence="1">
    <location>
        <begin position="69"/>
        <end position="78"/>
    </location>
</feature>
<accession>A0A9Q1GH21</accession>
<evidence type="ECO:0000256" key="1">
    <source>
        <dbReference type="SAM" id="MobiDB-lite"/>
    </source>
</evidence>
<dbReference type="EMBL" id="JAKOGI010003466">
    <property type="protein sequence ID" value="KAJ8420400.1"/>
    <property type="molecule type" value="Genomic_DNA"/>
</dbReference>
<protein>
    <submittedName>
        <fullName evidence="2">Uncharacterized protein</fullName>
    </submittedName>
</protein>
<organism evidence="2 3">
    <name type="scientific">Carnegiea gigantea</name>
    <dbReference type="NCBI Taxonomy" id="171969"/>
    <lineage>
        <taxon>Eukaryota</taxon>
        <taxon>Viridiplantae</taxon>
        <taxon>Streptophyta</taxon>
        <taxon>Embryophyta</taxon>
        <taxon>Tracheophyta</taxon>
        <taxon>Spermatophyta</taxon>
        <taxon>Magnoliopsida</taxon>
        <taxon>eudicotyledons</taxon>
        <taxon>Gunneridae</taxon>
        <taxon>Pentapetalae</taxon>
        <taxon>Caryophyllales</taxon>
        <taxon>Cactineae</taxon>
        <taxon>Cactaceae</taxon>
        <taxon>Cactoideae</taxon>
        <taxon>Echinocereeae</taxon>
        <taxon>Carnegiea</taxon>
    </lineage>
</organism>
<name>A0A9Q1GH21_9CARY</name>